<keyword evidence="2" id="KW-1185">Reference proteome</keyword>
<dbReference type="EMBL" id="JBHFFA010000008">
    <property type="protein sequence ID" value="KAL2609020.1"/>
    <property type="molecule type" value="Genomic_DNA"/>
</dbReference>
<accession>A0ABD1XJ91</accession>
<dbReference type="Proteomes" id="UP001605036">
    <property type="component" value="Unassembled WGS sequence"/>
</dbReference>
<proteinExistence type="predicted"/>
<gene>
    <name evidence="1" type="ORF">R1flu_027593</name>
</gene>
<reference evidence="1 2" key="1">
    <citation type="submission" date="2024-09" db="EMBL/GenBank/DDBJ databases">
        <title>Chromosome-scale assembly of Riccia fluitans.</title>
        <authorList>
            <person name="Paukszto L."/>
            <person name="Sawicki J."/>
            <person name="Karawczyk K."/>
            <person name="Piernik-Szablinska J."/>
            <person name="Szczecinska M."/>
            <person name="Mazdziarz M."/>
        </authorList>
    </citation>
    <scope>NUCLEOTIDE SEQUENCE [LARGE SCALE GENOMIC DNA]</scope>
    <source>
        <strain evidence="1">Rf_01</strain>
        <tissue evidence="1">Aerial parts of the thallus</tissue>
    </source>
</reference>
<dbReference type="AlphaFoldDB" id="A0ABD1XJ91"/>
<name>A0ABD1XJ91_9MARC</name>
<comment type="caution">
    <text evidence="1">The sequence shown here is derived from an EMBL/GenBank/DDBJ whole genome shotgun (WGS) entry which is preliminary data.</text>
</comment>
<protein>
    <submittedName>
        <fullName evidence="1">Uncharacterized protein</fullName>
    </submittedName>
</protein>
<evidence type="ECO:0000313" key="2">
    <source>
        <dbReference type="Proteomes" id="UP001605036"/>
    </source>
</evidence>
<evidence type="ECO:0000313" key="1">
    <source>
        <dbReference type="EMBL" id="KAL2609020.1"/>
    </source>
</evidence>
<organism evidence="1 2">
    <name type="scientific">Riccia fluitans</name>
    <dbReference type="NCBI Taxonomy" id="41844"/>
    <lineage>
        <taxon>Eukaryota</taxon>
        <taxon>Viridiplantae</taxon>
        <taxon>Streptophyta</taxon>
        <taxon>Embryophyta</taxon>
        <taxon>Marchantiophyta</taxon>
        <taxon>Marchantiopsida</taxon>
        <taxon>Marchantiidae</taxon>
        <taxon>Marchantiales</taxon>
        <taxon>Ricciaceae</taxon>
        <taxon>Riccia</taxon>
    </lineage>
</organism>
<sequence>MDIPLRASRSVDLWPAVRRAAPPPSPDQLSFARPATAAAAGCACLPACRCLSLKRAVASRFTAFSGQTSTPSADLFLSMAVKYIHTILMCRRHDRQVLSLLSRPPQLK</sequence>